<evidence type="ECO:0000259" key="8">
    <source>
        <dbReference type="PROSITE" id="PS50900"/>
    </source>
</evidence>
<dbReference type="FunFam" id="2.60.120.830:FF:000001">
    <property type="entry name" value="A disintegrin and metalloproteinase with thrombospondin motifs 1"/>
    <property type="match status" value="1"/>
</dbReference>
<dbReference type="Gene3D" id="2.60.120.830">
    <property type="match status" value="1"/>
</dbReference>
<dbReference type="InterPro" id="IPR000884">
    <property type="entry name" value="TSP1_rpt"/>
</dbReference>
<dbReference type="InterPro" id="IPR010909">
    <property type="entry name" value="PLAC"/>
</dbReference>
<feature type="domain" description="PLAC" evidence="8">
    <location>
        <begin position="984"/>
        <end position="1021"/>
    </location>
</feature>
<feature type="region of interest" description="Disordered" evidence="6">
    <location>
        <begin position="92"/>
        <end position="117"/>
    </location>
</feature>
<keyword evidence="3" id="KW-0272">Extracellular matrix</keyword>
<protein>
    <submittedName>
        <fullName evidence="10">Thrombospondin type-1 domain-containing protein 4 isoform X1</fullName>
    </submittedName>
</protein>
<dbReference type="Gene3D" id="2.20.100.10">
    <property type="entry name" value="Thrombospondin type-1 (TSP1) repeat"/>
    <property type="match status" value="7"/>
</dbReference>
<feature type="chain" id="PRO_5018033531" evidence="7">
    <location>
        <begin position="17"/>
        <end position="1031"/>
    </location>
</feature>
<dbReference type="PANTHER" id="PTHR13723:SF16">
    <property type="entry name" value="THROMBOSPONDIN TYPE-1 DOMAIN-CONTAINING PROTEIN 4"/>
    <property type="match status" value="1"/>
</dbReference>
<dbReference type="GO" id="GO:0004222">
    <property type="term" value="F:metalloendopeptidase activity"/>
    <property type="evidence" value="ECO:0007669"/>
    <property type="project" value="TreeGrafter"/>
</dbReference>
<evidence type="ECO:0000256" key="2">
    <source>
        <dbReference type="ARBA" id="ARBA00022525"/>
    </source>
</evidence>
<feature type="region of interest" description="Disordered" evidence="6">
    <location>
        <begin position="145"/>
        <end position="234"/>
    </location>
</feature>
<dbReference type="CTD" id="79875"/>
<dbReference type="RefSeq" id="XP_025068795.1">
    <property type="nucleotide sequence ID" value="XM_025213010.1"/>
</dbReference>
<comment type="subcellular location">
    <subcellularLocation>
        <location evidence="1">Secreted</location>
        <location evidence="1">Extracellular space</location>
        <location evidence="1">Extracellular matrix</location>
    </subcellularLocation>
</comment>
<evidence type="ECO:0000256" key="5">
    <source>
        <dbReference type="ARBA" id="ARBA00022737"/>
    </source>
</evidence>
<dbReference type="Pfam" id="PF19236">
    <property type="entry name" value="ADAMTS_CR_3"/>
    <property type="match status" value="1"/>
</dbReference>
<reference evidence="10" key="1">
    <citation type="submission" date="2025-08" db="UniProtKB">
        <authorList>
            <consortium name="RefSeq"/>
        </authorList>
    </citation>
    <scope>IDENTIFICATION</scope>
</reference>
<gene>
    <name evidence="10" type="primary">THSD4</name>
</gene>
<feature type="signal peptide" evidence="7">
    <location>
        <begin position="1"/>
        <end position="16"/>
    </location>
</feature>
<dbReference type="GeneID" id="102382332"/>
<dbReference type="InterPro" id="IPR036383">
    <property type="entry name" value="TSP1_rpt_sf"/>
</dbReference>
<dbReference type="AlphaFoldDB" id="A0A3Q0HE68"/>
<dbReference type="STRING" id="38654.A0A3Q0HE68"/>
<accession>A0A3Q0HE68</accession>
<dbReference type="Proteomes" id="UP000189705">
    <property type="component" value="Unplaced"/>
</dbReference>
<dbReference type="PROSITE" id="PS50092">
    <property type="entry name" value="TSP1"/>
    <property type="match status" value="6"/>
</dbReference>
<keyword evidence="5" id="KW-0677">Repeat</keyword>
<feature type="region of interest" description="Disordered" evidence="6">
    <location>
        <begin position="561"/>
        <end position="630"/>
    </location>
</feature>
<evidence type="ECO:0000256" key="4">
    <source>
        <dbReference type="ARBA" id="ARBA00022729"/>
    </source>
</evidence>
<dbReference type="PROSITE" id="PS50900">
    <property type="entry name" value="PLAC"/>
    <property type="match status" value="1"/>
</dbReference>
<dbReference type="Pfam" id="PF19030">
    <property type="entry name" value="TSP1_ADAMTS"/>
    <property type="match status" value="6"/>
</dbReference>
<dbReference type="Pfam" id="PF05986">
    <property type="entry name" value="ADAMTS_spacer1"/>
    <property type="match status" value="1"/>
</dbReference>
<dbReference type="SUPFAM" id="SSF82895">
    <property type="entry name" value="TSP-1 type 1 repeat"/>
    <property type="match status" value="7"/>
</dbReference>
<evidence type="ECO:0000313" key="9">
    <source>
        <dbReference type="Proteomes" id="UP000189705"/>
    </source>
</evidence>
<dbReference type="FunFam" id="2.20.100.10:FF:000023">
    <property type="entry name" value="Thrombospondin type-1 domain-containing protein 4"/>
    <property type="match status" value="1"/>
</dbReference>
<organism evidence="9 10">
    <name type="scientific">Alligator sinensis</name>
    <name type="common">Chinese alligator</name>
    <dbReference type="NCBI Taxonomy" id="38654"/>
    <lineage>
        <taxon>Eukaryota</taxon>
        <taxon>Metazoa</taxon>
        <taxon>Chordata</taxon>
        <taxon>Craniata</taxon>
        <taxon>Vertebrata</taxon>
        <taxon>Euteleostomi</taxon>
        <taxon>Archelosauria</taxon>
        <taxon>Archosauria</taxon>
        <taxon>Crocodylia</taxon>
        <taxon>Alligatoridae</taxon>
        <taxon>Alligatorinae</taxon>
        <taxon>Alligator</taxon>
    </lineage>
</organism>
<dbReference type="FunFam" id="2.20.100.10:FF:000005">
    <property type="entry name" value="ADAM metallopeptidase with thrombospondin type 1 motif 9"/>
    <property type="match status" value="2"/>
</dbReference>
<keyword evidence="4 7" id="KW-0732">Signal</keyword>
<feature type="compositionally biased region" description="Low complexity" evidence="6">
    <location>
        <begin position="187"/>
        <end position="201"/>
    </location>
</feature>
<evidence type="ECO:0000256" key="1">
    <source>
        <dbReference type="ARBA" id="ARBA00004498"/>
    </source>
</evidence>
<dbReference type="InterPro" id="IPR010294">
    <property type="entry name" value="ADAMTS_spacer1"/>
</dbReference>
<dbReference type="SMART" id="SM00209">
    <property type="entry name" value="TSP1"/>
    <property type="match status" value="7"/>
</dbReference>
<dbReference type="KEGG" id="asn:102382332"/>
<dbReference type="GO" id="GO:0031012">
    <property type="term" value="C:extracellular matrix"/>
    <property type="evidence" value="ECO:0007669"/>
    <property type="project" value="TreeGrafter"/>
</dbReference>
<dbReference type="InParanoid" id="A0A3Q0HE68"/>
<evidence type="ECO:0000256" key="3">
    <source>
        <dbReference type="ARBA" id="ARBA00022530"/>
    </source>
</evidence>
<evidence type="ECO:0000256" key="7">
    <source>
        <dbReference type="SAM" id="SignalP"/>
    </source>
</evidence>
<dbReference type="InterPro" id="IPR050439">
    <property type="entry name" value="ADAMTS_ADAMTS-like"/>
</dbReference>
<dbReference type="GO" id="GO:0030198">
    <property type="term" value="P:extracellular matrix organization"/>
    <property type="evidence" value="ECO:0007669"/>
    <property type="project" value="TreeGrafter"/>
</dbReference>
<dbReference type="Pfam" id="PF08686">
    <property type="entry name" value="PLAC"/>
    <property type="match status" value="1"/>
</dbReference>
<dbReference type="Pfam" id="PF00090">
    <property type="entry name" value="TSP_1"/>
    <property type="match status" value="1"/>
</dbReference>
<name>A0A3Q0HE68_ALLSI</name>
<keyword evidence="2" id="KW-0964">Secreted</keyword>
<keyword evidence="9" id="KW-1185">Reference proteome</keyword>
<evidence type="ECO:0000313" key="10">
    <source>
        <dbReference type="RefSeq" id="XP_025068795.1"/>
    </source>
</evidence>
<proteinExistence type="predicted"/>
<dbReference type="GO" id="GO:0006508">
    <property type="term" value="P:proteolysis"/>
    <property type="evidence" value="ECO:0007669"/>
    <property type="project" value="TreeGrafter"/>
</dbReference>
<dbReference type="FunFam" id="2.20.100.10:FF:000039">
    <property type="entry name" value="thrombospondin type-1 domain-containing protein 4"/>
    <property type="match status" value="1"/>
</dbReference>
<evidence type="ECO:0000256" key="6">
    <source>
        <dbReference type="SAM" id="MobiDB-lite"/>
    </source>
</evidence>
<dbReference type="InterPro" id="IPR045371">
    <property type="entry name" value="ADAMTS_CR_3"/>
</dbReference>
<dbReference type="PANTHER" id="PTHR13723">
    <property type="entry name" value="ADAMTS A DISINTEGRIN AND METALLOPROTEASE WITH THROMBOSPONDIN MOTIFS PROTEASE"/>
    <property type="match status" value="1"/>
</dbReference>
<sequence>MVDSLIVSLRILSSLAVLGFQLVIPQGSIEHRKVPQRIEEQGGASEDNGVGIPGIWGSWGPWSACSRSCNGGVMEQTRPCLPAYYHERSYHRPGQQYPASERSVAHQYSRHREDPLTSYSGHVVSAIRTSVPLHRNGDQLRAGLRASVSSGGRNDSHLNRGMLRGSRHSQSQRQSPKPEKRNRNRNPIGPGKYGYGKVPYILPLQTDTGQPPRKLRRQRQLPRNQAYQQNPGLGSHLYTRPANPSLQHANVYQEEHGLQPGHQVLGPSVYQHASAHSQAFPASQNLFHGSGSTHHGFVSHQTVQSVPQRAAAIVCTGAYKQHKLCNTNMCPESTRNIREVQCASYNNKPFMGRLYEWEPFSEVKGSQKCELNCRAIGYRFYVRQAEKVIDGTPCDQNGTSICVSGQCKSIGCDDYLGSDKVVDKCGICGGDNTACKVVSGVFKHTLTNLGYHKIVEIPEGATKINITEMSKSNNYLALRSRSGRSIINGNWAIDRPGRYEGGGTMFTYKRPNEISSTAGESFLADGPTNEILDVYMIHQQPNPGIHYEYIIPGANIISSQLPAHRRPGEPFNGQLEVPDSTNEEDEDLQRETDTNPEQSAGTFPVIQPGRFPSHQPENQVPAVQPPRRNRDYNWKQIGTTECTTTCGKGSQYPIFRCVNRITHEEVSESYCDTSTKPTPEETACNTFPCPAFWDIGEWSECSKTCGLGMQHRQVLCRQIYANRTLTVQLFRCHHLEKPETTSTCQLKICSEWQIRTEWTSCSVPCGVGQRTRDVKCVSNLGDIVDDEECNMKLRPSDIENCDMGPCAKSWFLTEWSDRCSAECGDGIRTRSVVCMTNHVSSLPLEGCGNNQPSETTPCNNGPCAGKVEWFAGSWSQCSIECGSGTQQREVICVRKTEGSFDVLNPYECSFLERPASQQSCYLKPCGAKWFNTEWSTCSKSCEGGFRVREVRCLSDDMMPSNQCDPHFKPEEKELCNSQDCIPEIDENCKDKYYNCNVVVQARLCVYTYYKTACCASCRRVANRQSGFLGRR</sequence>